<dbReference type="InterPro" id="IPR004882">
    <property type="entry name" value="Luc7-rel"/>
</dbReference>
<dbReference type="GO" id="GO:0006376">
    <property type="term" value="P:mRNA splice site recognition"/>
    <property type="evidence" value="ECO:0007669"/>
    <property type="project" value="InterPro"/>
</dbReference>
<dbReference type="GO" id="GO:0005685">
    <property type="term" value="C:U1 snRNP"/>
    <property type="evidence" value="ECO:0007669"/>
    <property type="project" value="InterPro"/>
</dbReference>
<feature type="compositionally biased region" description="Basic and acidic residues" evidence="2">
    <location>
        <begin position="234"/>
        <end position="250"/>
    </location>
</feature>
<gene>
    <name evidence="4" type="primary">LOC100907212</name>
</gene>
<sequence length="259" mass="30600">MALSEAQKLLDELMGRHRNADPNDTLNTMEWAEKDVCRHFLVQFCPHELFTNTKADLGTCSKIHDDRLRLQFKEEAPEEYKERYEHAFIDMCRDLLKDVDRKIQRARHRLEMTAELREQEAKKEVKSPDGERIQVLNDKINELLKKIEELGTQGEVEEAQSHWMKVNLDQDKSMEVCEVCGAFLIIGDAQCRVDDHLSGKQHVGYSKLRESVVEYENRKKDTDRKKRERRRTPERRDRSRDRDRRDRSHTGADLLRGPS</sequence>
<comment type="similarity">
    <text evidence="1">Belongs to the Luc7 family.</text>
</comment>
<dbReference type="RefSeq" id="XP_028966349.1">
    <property type="nucleotide sequence ID" value="XM_029110516.1"/>
</dbReference>
<dbReference type="AlphaFoldDB" id="A0AAJ7SD06"/>
<evidence type="ECO:0000313" key="3">
    <source>
        <dbReference type="Proteomes" id="UP000694867"/>
    </source>
</evidence>
<dbReference type="PANTHER" id="PTHR12375">
    <property type="entry name" value="RNA-BINDING PROTEIN LUC7-RELATED"/>
    <property type="match status" value="1"/>
</dbReference>
<evidence type="ECO:0000256" key="2">
    <source>
        <dbReference type="SAM" id="MobiDB-lite"/>
    </source>
</evidence>
<name>A0AAJ7SD06_9ACAR</name>
<feature type="region of interest" description="Disordered" evidence="2">
    <location>
        <begin position="215"/>
        <end position="259"/>
    </location>
</feature>
<dbReference type="Pfam" id="PF03194">
    <property type="entry name" value="LUC7"/>
    <property type="match status" value="2"/>
</dbReference>
<feature type="compositionally biased region" description="Basic and acidic residues" evidence="2">
    <location>
        <begin position="215"/>
        <end position="225"/>
    </location>
</feature>
<dbReference type="Proteomes" id="UP000694867">
    <property type="component" value="Unplaced"/>
</dbReference>
<protein>
    <submittedName>
        <fullName evidence="4">Luc7-like protein 3</fullName>
    </submittedName>
</protein>
<dbReference type="GO" id="GO:0003729">
    <property type="term" value="F:mRNA binding"/>
    <property type="evidence" value="ECO:0007669"/>
    <property type="project" value="InterPro"/>
</dbReference>
<evidence type="ECO:0000313" key="4">
    <source>
        <dbReference type="RefSeq" id="XP_028966349.1"/>
    </source>
</evidence>
<organism evidence="3 4">
    <name type="scientific">Galendromus occidentalis</name>
    <name type="common">western predatory mite</name>
    <dbReference type="NCBI Taxonomy" id="34638"/>
    <lineage>
        <taxon>Eukaryota</taxon>
        <taxon>Metazoa</taxon>
        <taxon>Ecdysozoa</taxon>
        <taxon>Arthropoda</taxon>
        <taxon>Chelicerata</taxon>
        <taxon>Arachnida</taxon>
        <taxon>Acari</taxon>
        <taxon>Parasitiformes</taxon>
        <taxon>Mesostigmata</taxon>
        <taxon>Gamasina</taxon>
        <taxon>Phytoseioidea</taxon>
        <taxon>Phytoseiidae</taxon>
        <taxon>Typhlodrominae</taxon>
        <taxon>Galendromus</taxon>
    </lineage>
</organism>
<keyword evidence="3" id="KW-1185">Reference proteome</keyword>
<dbReference type="GeneID" id="100907212"/>
<dbReference type="KEGG" id="goe:100907212"/>
<accession>A0AAJ7SD06</accession>
<proteinExistence type="inferred from homology"/>
<reference evidence="4" key="1">
    <citation type="submission" date="2025-08" db="UniProtKB">
        <authorList>
            <consortium name="RefSeq"/>
        </authorList>
    </citation>
    <scope>IDENTIFICATION</scope>
</reference>
<evidence type="ECO:0000256" key="1">
    <source>
        <dbReference type="ARBA" id="ARBA00005655"/>
    </source>
</evidence>